<evidence type="ECO:0000256" key="1">
    <source>
        <dbReference type="SAM" id="MobiDB-lite"/>
    </source>
</evidence>
<dbReference type="InParanoid" id="T0QZU3"/>
<sequence>MLCGSLLRLRRPVGAVTALRCFAADARKSAPANARFKLLGDNDHVAPATSVVPSDVLYEFHRKTYFTMISSASLVQIAFWSWFKGAEMAIPITPLDVPDTTLMSIITNDAWSSIGLGASVMMAGVVGFFAQRSIARVSVISGGAKLRITTHKFLGGLSEPTDYALPQIRVQSQTDKYLTLKINDSMGFYLIDVNGTFHNRAKLDHILQVASTTAAPSAEDKAKANAGTTFPLRSDLPRTDLKTARKNKK</sequence>
<name>T0QZU3_SAPDV</name>
<keyword evidence="3" id="KW-1185">Reference proteome</keyword>
<dbReference type="RefSeq" id="XP_008621310.1">
    <property type="nucleotide sequence ID" value="XM_008623088.1"/>
</dbReference>
<proteinExistence type="predicted"/>
<evidence type="ECO:0000313" key="3">
    <source>
        <dbReference type="Proteomes" id="UP000030762"/>
    </source>
</evidence>
<organism evidence="2 3">
    <name type="scientific">Saprolegnia diclina (strain VS20)</name>
    <dbReference type="NCBI Taxonomy" id="1156394"/>
    <lineage>
        <taxon>Eukaryota</taxon>
        <taxon>Sar</taxon>
        <taxon>Stramenopiles</taxon>
        <taxon>Oomycota</taxon>
        <taxon>Saprolegniomycetes</taxon>
        <taxon>Saprolegniales</taxon>
        <taxon>Saprolegniaceae</taxon>
        <taxon>Saprolegnia</taxon>
    </lineage>
</organism>
<dbReference type="InterPro" id="IPR045325">
    <property type="entry name" value="TMEM70/TMEM186/TMEM223"/>
</dbReference>
<feature type="region of interest" description="Disordered" evidence="1">
    <location>
        <begin position="216"/>
        <end position="249"/>
    </location>
</feature>
<dbReference type="Pfam" id="PF06979">
    <property type="entry name" value="TMEM70"/>
    <property type="match status" value="1"/>
</dbReference>
<reference evidence="2 3" key="1">
    <citation type="submission" date="2012-04" db="EMBL/GenBank/DDBJ databases">
        <title>The Genome Sequence of Saprolegnia declina VS20.</title>
        <authorList>
            <consortium name="The Broad Institute Genome Sequencing Platform"/>
            <person name="Russ C."/>
            <person name="Nusbaum C."/>
            <person name="Tyler B."/>
            <person name="van West P."/>
            <person name="Dieguez-Uribeondo J."/>
            <person name="de Bruijn I."/>
            <person name="Tripathy S."/>
            <person name="Jiang R."/>
            <person name="Young S.K."/>
            <person name="Zeng Q."/>
            <person name="Gargeya S."/>
            <person name="Fitzgerald M."/>
            <person name="Haas B."/>
            <person name="Abouelleil A."/>
            <person name="Alvarado L."/>
            <person name="Arachchi H.M."/>
            <person name="Berlin A."/>
            <person name="Chapman S.B."/>
            <person name="Goldberg J."/>
            <person name="Griggs A."/>
            <person name="Gujja S."/>
            <person name="Hansen M."/>
            <person name="Howarth C."/>
            <person name="Imamovic A."/>
            <person name="Larimer J."/>
            <person name="McCowen C."/>
            <person name="Montmayeur A."/>
            <person name="Murphy C."/>
            <person name="Neiman D."/>
            <person name="Pearson M."/>
            <person name="Priest M."/>
            <person name="Roberts A."/>
            <person name="Saif S."/>
            <person name="Shea T."/>
            <person name="Sisk P."/>
            <person name="Sykes S."/>
            <person name="Wortman J."/>
            <person name="Nusbaum C."/>
            <person name="Birren B."/>
        </authorList>
    </citation>
    <scope>NUCLEOTIDE SEQUENCE [LARGE SCALE GENOMIC DNA]</scope>
    <source>
        <strain evidence="2 3">VS20</strain>
    </source>
</reference>
<dbReference type="InterPro" id="IPR026100">
    <property type="entry name" value="Tmem223"/>
</dbReference>
<dbReference type="Proteomes" id="UP000030762">
    <property type="component" value="Unassembled WGS sequence"/>
</dbReference>
<dbReference type="eggNOG" id="ENOG502RYV1">
    <property type="taxonomic scope" value="Eukaryota"/>
</dbReference>
<dbReference type="OMA" id="RITTHKF"/>
<accession>T0QZU3</accession>
<protein>
    <recommendedName>
        <fullName evidence="4">Transmembrane protein 186</fullName>
    </recommendedName>
</protein>
<dbReference type="EMBL" id="JH767289">
    <property type="protein sequence ID" value="EQC25258.1"/>
    <property type="molecule type" value="Genomic_DNA"/>
</dbReference>
<evidence type="ECO:0000313" key="2">
    <source>
        <dbReference type="EMBL" id="EQC25258.1"/>
    </source>
</evidence>
<dbReference type="PANTHER" id="PTHR14549">
    <property type="entry name" value="TRANSMEMBRANE PROTEIN 223"/>
    <property type="match status" value="1"/>
</dbReference>
<dbReference type="PANTHER" id="PTHR14549:SF2">
    <property type="entry name" value="TRANSMEMBRANE PROTEIN 223"/>
    <property type="match status" value="1"/>
</dbReference>
<evidence type="ECO:0008006" key="4">
    <source>
        <dbReference type="Google" id="ProtNLM"/>
    </source>
</evidence>
<dbReference type="AlphaFoldDB" id="T0QZU3"/>
<gene>
    <name evidence="2" type="ORF">SDRG_16865</name>
</gene>
<dbReference type="GeneID" id="19957592"/>
<dbReference type="OrthoDB" id="5950063at2759"/>
<dbReference type="VEuPathDB" id="FungiDB:SDRG_16865"/>